<evidence type="ECO:0000313" key="1">
    <source>
        <dbReference type="EMBL" id="VDZ57521.1"/>
    </source>
</evidence>
<proteinExistence type="predicted"/>
<gene>
    <name evidence="1" type="ORF">NCTC11214_02474</name>
</gene>
<dbReference type="EMBL" id="LR134117">
    <property type="protein sequence ID" value="VDZ57521.1"/>
    <property type="molecule type" value="Genomic_DNA"/>
</dbReference>
<name>A0A3S4HNN4_SEROD</name>
<reference evidence="1 2" key="1">
    <citation type="submission" date="2018-12" db="EMBL/GenBank/DDBJ databases">
        <authorList>
            <consortium name="Pathogen Informatics"/>
        </authorList>
    </citation>
    <scope>NUCLEOTIDE SEQUENCE [LARGE SCALE GENOMIC DNA]</scope>
    <source>
        <strain evidence="1 2">NCTC11214</strain>
    </source>
</reference>
<dbReference type="AlphaFoldDB" id="A0A3S4HNN4"/>
<accession>A0A3S4HNN4</accession>
<dbReference type="Proteomes" id="UP000281391">
    <property type="component" value="Chromosome"/>
</dbReference>
<dbReference type="KEGG" id="sof:NCTC11214_02474"/>
<evidence type="ECO:0000313" key="2">
    <source>
        <dbReference type="Proteomes" id="UP000281391"/>
    </source>
</evidence>
<sequence length="140" mass="15678">MIARPALAGLEYLLMMLTSLKKMLLIFSLSVMPAIADAKGPDCWHWPASMAQVKLKNGQIKHADEIDSDNPRRVNKVLLSEQMVGLDPFYHQENYLQIYLFTFLDAAGKPIAQAITKSHSTYTECSMDEVTVYVVSAVLD</sequence>
<protein>
    <submittedName>
        <fullName evidence="1">Uncharacterized protein</fullName>
    </submittedName>
</protein>
<organism evidence="1 2">
    <name type="scientific">Serratia odorifera</name>
    <dbReference type="NCBI Taxonomy" id="618"/>
    <lineage>
        <taxon>Bacteria</taxon>
        <taxon>Pseudomonadati</taxon>
        <taxon>Pseudomonadota</taxon>
        <taxon>Gammaproteobacteria</taxon>
        <taxon>Enterobacterales</taxon>
        <taxon>Yersiniaceae</taxon>
        <taxon>Serratia</taxon>
    </lineage>
</organism>